<feature type="compositionally biased region" description="Basic residues" evidence="1">
    <location>
        <begin position="59"/>
        <end position="78"/>
    </location>
</feature>
<dbReference type="AlphaFoldDB" id="A0AAV6PGY2"/>
<proteinExistence type="predicted"/>
<accession>A0AAV6PGY2</accession>
<feature type="region of interest" description="Disordered" evidence="1">
    <location>
        <begin position="50"/>
        <end position="78"/>
    </location>
</feature>
<sequence length="78" mass="9264">MFTSLEHRRVNAAALSIYEIQSVQNGPLCFQRNRLPVWIEHQVLKESKSCTMSSVHNNRTYKNKLKKKKRRTRPVKRP</sequence>
<evidence type="ECO:0000256" key="1">
    <source>
        <dbReference type="SAM" id="MobiDB-lite"/>
    </source>
</evidence>
<organism evidence="2 3">
    <name type="scientific">Solea senegalensis</name>
    <name type="common">Senegalese sole</name>
    <dbReference type="NCBI Taxonomy" id="28829"/>
    <lineage>
        <taxon>Eukaryota</taxon>
        <taxon>Metazoa</taxon>
        <taxon>Chordata</taxon>
        <taxon>Craniata</taxon>
        <taxon>Vertebrata</taxon>
        <taxon>Euteleostomi</taxon>
        <taxon>Actinopterygii</taxon>
        <taxon>Neopterygii</taxon>
        <taxon>Teleostei</taxon>
        <taxon>Neoteleostei</taxon>
        <taxon>Acanthomorphata</taxon>
        <taxon>Carangaria</taxon>
        <taxon>Pleuronectiformes</taxon>
        <taxon>Pleuronectoidei</taxon>
        <taxon>Soleidae</taxon>
        <taxon>Solea</taxon>
    </lineage>
</organism>
<comment type="caution">
    <text evidence="2">The sequence shown here is derived from an EMBL/GenBank/DDBJ whole genome shotgun (WGS) entry which is preliminary data.</text>
</comment>
<reference evidence="2 3" key="1">
    <citation type="journal article" date="2021" name="Sci. Rep.">
        <title>Chromosome anchoring in Senegalese sole (Solea senegalensis) reveals sex-associated markers and genome rearrangements in flatfish.</title>
        <authorList>
            <person name="Guerrero-Cozar I."/>
            <person name="Gomez-Garrido J."/>
            <person name="Berbel C."/>
            <person name="Martinez-Blanch J.F."/>
            <person name="Alioto T."/>
            <person name="Claros M.G."/>
            <person name="Gagnaire P.A."/>
            <person name="Manchado M."/>
        </authorList>
    </citation>
    <scope>NUCLEOTIDE SEQUENCE [LARGE SCALE GENOMIC DNA]</scope>
    <source>
        <strain evidence="2">Sse05_10M</strain>
    </source>
</reference>
<evidence type="ECO:0000313" key="3">
    <source>
        <dbReference type="Proteomes" id="UP000693946"/>
    </source>
</evidence>
<dbReference type="Proteomes" id="UP000693946">
    <property type="component" value="Unassembled WGS sequence"/>
</dbReference>
<evidence type="ECO:0000313" key="2">
    <source>
        <dbReference type="EMBL" id="KAG7457378.1"/>
    </source>
</evidence>
<keyword evidence="3" id="KW-1185">Reference proteome</keyword>
<gene>
    <name evidence="2" type="ORF">JOB18_005131</name>
</gene>
<name>A0AAV6PGY2_SOLSE</name>
<dbReference type="EMBL" id="JAGKHQ010001354">
    <property type="protein sequence ID" value="KAG7457378.1"/>
    <property type="molecule type" value="Genomic_DNA"/>
</dbReference>
<protein>
    <submittedName>
        <fullName evidence="2">Uncharacterized protein</fullName>
    </submittedName>
</protein>